<comment type="caution">
    <text evidence="2">The sequence shown here is derived from an EMBL/GenBank/DDBJ whole genome shotgun (WGS) entry which is preliminary data.</text>
</comment>
<evidence type="ECO:0000313" key="3">
    <source>
        <dbReference type="Proteomes" id="UP000178606"/>
    </source>
</evidence>
<evidence type="ECO:0000313" key="2">
    <source>
        <dbReference type="EMBL" id="OGG46183.1"/>
    </source>
</evidence>
<reference evidence="2 3" key="1">
    <citation type="journal article" date="2016" name="Nat. Commun.">
        <title>Thousands of microbial genomes shed light on interconnected biogeochemical processes in an aquifer system.</title>
        <authorList>
            <person name="Anantharaman K."/>
            <person name="Brown C.T."/>
            <person name="Hug L.A."/>
            <person name="Sharon I."/>
            <person name="Castelle C.J."/>
            <person name="Probst A.J."/>
            <person name="Thomas B.C."/>
            <person name="Singh A."/>
            <person name="Wilkins M.J."/>
            <person name="Karaoz U."/>
            <person name="Brodie E.L."/>
            <person name="Williams K.H."/>
            <person name="Hubbard S.S."/>
            <person name="Banfield J.F."/>
        </authorList>
    </citation>
    <scope>NUCLEOTIDE SEQUENCE [LARGE SCALE GENOMIC DNA]</scope>
    <source>
        <strain evidence="3">RIFCSPLOWO2_12_FULL_64_10</strain>
    </source>
</reference>
<proteinExistence type="predicted"/>
<dbReference type="EMBL" id="MFKF01000337">
    <property type="protein sequence ID" value="OGG46183.1"/>
    <property type="molecule type" value="Genomic_DNA"/>
</dbReference>
<protein>
    <submittedName>
        <fullName evidence="2">Uncharacterized protein</fullName>
    </submittedName>
</protein>
<name>A0A1F6CAI8_HANXR</name>
<evidence type="ECO:0000256" key="1">
    <source>
        <dbReference type="SAM" id="MobiDB-lite"/>
    </source>
</evidence>
<sequence>MKVIAWLAFVLIVAVPGAVGSVKTEGQRSIVPAGQSFTVPGGLCPLSVLAFDRDGDGEVDRVIVELDLKCTARVQRALKEIKSADEDAMKRLAPPQSKQRGKSQ</sequence>
<accession>A0A1F6CAI8</accession>
<dbReference type="Proteomes" id="UP000178606">
    <property type="component" value="Unassembled WGS sequence"/>
</dbReference>
<feature type="region of interest" description="Disordered" evidence="1">
    <location>
        <begin position="85"/>
        <end position="104"/>
    </location>
</feature>
<organism evidence="2 3">
    <name type="scientific">Handelsmanbacteria sp. (strain RIFCSPLOWO2_12_FULL_64_10)</name>
    <dbReference type="NCBI Taxonomy" id="1817868"/>
    <lineage>
        <taxon>Bacteria</taxon>
        <taxon>Candidatus Handelsmaniibacteriota</taxon>
    </lineage>
</organism>
<dbReference type="AlphaFoldDB" id="A0A1F6CAI8"/>
<gene>
    <name evidence="2" type="ORF">A3F84_10395</name>
</gene>